<dbReference type="Proteomes" id="UP000499080">
    <property type="component" value="Unassembled WGS sequence"/>
</dbReference>
<reference evidence="1 2" key="1">
    <citation type="journal article" date="2019" name="Sci. Rep.">
        <title>Orb-weaving spider Araneus ventricosus genome elucidates the spidroin gene catalogue.</title>
        <authorList>
            <person name="Kono N."/>
            <person name="Nakamura H."/>
            <person name="Ohtoshi R."/>
            <person name="Moran D.A.P."/>
            <person name="Shinohara A."/>
            <person name="Yoshida Y."/>
            <person name="Fujiwara M."/>
            <person name="Mori M."/>
            <person name="Tomita M."/>
            <person name="Arakawa K."/>
        </authorList>
    </citation>
    <scope>NUCLEOTIDE SEQUENCE [LARGE SCALE GENOMIC DNA]</scope>
</reference>
<comment type="caution">
    <text evidence="1">The sequence shown here is derived from an EMBL/GenBank/DDBJ whole genome shotgun (WGS) entry which is preliminary data.</text>
</comment>
<evidence type="ECO:0000313" key="1">
    <source>
        <dbReference type="EMBL" id="GBM65555.1"/>
    </source>
</evidence>
<accession>A0A4Y2HJN0</accession>
<dbReference type="EMBL" id="BGPR01001983">
    <property type="protein sequence ID" value="GBM65555.1"/>
    <property type="molecule type" value="Genomic_DNA"/>
</dbReference>
<evidence type="ECO:0000313" key="2">
    <source>
        <dbReference type="Proteomes" id="UP000499080"/>
    </source>
</evidence>
<name>A0A4Y2HJN0_ARAVE</name>
<proteinExistence type="predicted"/>
<dbReference type="AlphaFoldDB" id="A0A4Y2HJN0"/>
<gene>
    <name evidence="1" type="ORF">AVEN_90650_1</name>
</gene>
<organism evidence="1 2">
    <name type="scientific">Araneus ventricosus</name>
    <name type="common">Orbweaver spider</name>
    <name type="synonym">Epeira ventricosa</name>
    <dbReference type="NCBI Taxonomy" id="182803"/>
    <lineage>
        <taxon>Eukaryota</taxon>
        <taxon>Metazoa</taxon>
        <taxon>Ecdysozoa</taxon>
        <taxon>Arthropoda</taxon>
        <taxon>Chelicerata</taxon>
        <taxon>Arachnida</taxon>
        <taxon>Araneae</taxon>
        <taxon>Araneomorphae</taxon>
        <taxon>Entelegynae</taxon>
        <taxon>Araneoidea</taxon>
        <taxon>Araneidae</taxon>
        <taxon>Araneus</taxon>
    </lineage>
</organism>
<sequence length="502" mass="56928">MQLLPVLRGKTCHQKWALRATPPLLYPQRKREPAYLYESLSTANSRCLPYGVILLTTRVLDFFRINKGRLISVFVSVNFSRPPPPKPKPDYHFSSIPVYKEVVVKGSPVFSGVGGYKQSYGDGHKYSTSYGDGQLKIYTEEPYVQKGYGTGSHQPVSHYAELSFSAGNYKDTDHHDVNKGTEYIATQEPHYKGTPYGNNKYAPGTHYVAQAPEGHYKGTNYEAPEGHYKGTNYQAPEGHYKGTNYQAPEGHYKGTNYEVPEEHYKGTNYQAPEGHYKGTNYQEPEGHHKGTNHQAPEGHYKGTSYQAPEGHYKGTNYEVPQGHYKGTDHRIPEEHDQAYGRRKKKVFPKNHSFIKQVSGYKITDYLPNKIQQEPYQDDGKGGYVSHVAIPPKVEPGHSYADIEAAHKAKHGPKAYDSKQYADLGADQFKEQQDYSEQSDYLDDSLPAYKYPPTRVYTHRSGLVDPAEPTQYAGYGTTFYGDSYARIVYNPKDWKISIRAYKH</sequence>
<protein>
    <submittedName>
        <fullName evidence="1">Uncharacterized protein</fullName>
    </submittedName>
</protein>
<keyword evidence="2" id="KW-1185">Reference proteome</keyword>
<dbReference type="OrthoDB" id="6432194at2759"/>